<dbReference type="InterPro" id="IPR013087">
    <property type="entry name" value="Znf_C2H2_type"/>
</dbReference>
<keyword evidence="4" id="KW-1185">Reference proteome</keyword>
<sequence>MLCHTQDRPFVCDICHKSFNQKGNLKVHRLTHILG</sequence>
<dbReference type="InterPro" id="IPR036236">
    <property type="entry name" value="Znf_C2H2_sf"/>
</dbReference>
<reference evidence="3 4" key="1">
    <citation type="submission" date="2013-11" db="EMBL/GenBank/DDBJ databases">
        <title>Genome sequencing of Stegodyphus mimosarum.</title>
        <authorList>
            <person name="Bechsgaard J."/>
        </authorList>
    </citation>
    <scope>NUCLEOTIDE SEQUENCE [LARGE SCALE GENOMIC DNA]</scope>
</reference>
<evidence type="ECO:0000313" key="4">
    <source>
        <dbReference type="Proteomes" id="UP000054359"/>
    </source>
</evidence>
<dbReference type="Pfam" id="PF00096">
    <property type="entry name" value="zf-C2H2"/>
    <property type="match status" value="1"/>
</dbReference>
<evidence type="ECO:0000313" key="3">
    <source>
        <dbReference type="EMBL" id="KFM69347.1"/>
    </source>
</evidence>
<dbReference type="AlphaFoldDB" id="A0A087TW58"/>
<dbReference type="SMART" id="SM00355">
    <property type="entry name" value="ZnF_C2H2"/>
    <property type="match status" value="1"/>
</dbReference>
<keyword evidence="1" id="KW-0863">Zinc-finger</keyword>
<evidence type="ECO:0000259" key="2">
    <source>
        <dbReference type="PROSITE" id="PS50157"/>
    </source>
</evidence>
<keyword evidence="1" id="KW-0479">Metal-binding</keyword>
<dbReference type="PROSITE" id="PS50157">
    <property type="entry name" value="ZINC_FINGER_C2H2_2"/>
    <property type="match status" value="1"/>
</dbReference>
<protein>
    <recommendedName>
        <fullName evidence="2">C2H2-type domain-containing protein</fullName>
    </recommendedName>
</protein>
<feature type="non-terminal residue" evidence="3">
    <location>
        <position position="35"/>
    </location>
</feature>
<accession>A0A087TW58</accession>
<dbReference type="PROSITE" id="PS00028">
    <property type="entry name" value="ZINC_FINGER_C2H2_1"/>
    <property type="match status" value="1"/>
</dbReference>
<dbReference type="SUPFAM" id="SSF57667">
    <property type="entry name" value="beta-beta-alpha zinc fingers"/>
    <property type="match status" value="1"/>
</dbReference>
<feature type="domain" description="C2H2-type" evidence="2">
    <location>
        <begin position="10"/>
        <end position="32"/>
    </location>
</feature>
<name>A0A087TW58_STEMI</name>
<dbReference type="EMBL" id="KK117017">
    <property type="protein sequence ID" value="KFM69347.1"/>
    <property type="molecule type" value="Genomic_DNA"/>
</dbReference>
<dbReference type="Proteomes" id="UP000054359">
    <property type="component" value="Unassembled WGS sequence"/>
</dbReference>
<dbReference type="Gene3D" id="3.30.160.60">
    <property type="entry name" value="Classic Zinc Finger"/>
    <property type="match status" value="1"/>
</dbReference>
<dbReference type="GO" id="GO:0008270">
    <property type="term" value="F:zinc ion binding"/>
    <property type="evidence" value="ECO:0007669"/>
    <property type="project" value="UniProtKB-KW"/>
</dbReference>
<dbReference type="OrthoDB" id="6376466at2759"/>
<gene>
    <name evidence="3" type="ORF">X975_10966</name>
</gene>
<keyword evidence="1" id="KW-0862">Zinc</keyword>
<dbReference type="FunFam" id="3.30.160.60:FF:000086">
    <property type="entry name" value="transcription factor E4F1 isoform X1"/>
    <property type="match status" value="1"/>
</dbReference>
<evidence type="ECO:0000256" key="1">
    <source>
        <dbReference type="PROSITE-ProRule" id="PRU00042"/>
    </source>
</evidence>
<organism evidence="3 4">
    <name type="scientific">Stegodyphus mimosarum</name>
    <name type="common">African social velvet spider</name>
    <dbReference type="NCBI Taxonomy" id="407821"/>
    <lineage>
        <taxon>Eukaryota</taxon>
        <taxon>Metazoa</taxon>
        <taxon>Ecdysozoa</taxon>
        <taxon>Arthropoda</taxon>
        <taxon>Chelicerata</taxon>
        <taxon>Arachnida</taxon>
        <taxon>Araneae</taxon>
        <taxon>Araneomorphae</taxon>
        <taxon>Entelegynae</taxon>
        <taxon>Eresoidea</taxon>
        <taxon>Eresidae</taxon>
        <taxon>Stegodyphus</taxon>
    </lineage>
</organism>
<proteinExistence type="predicted"/>